<evidence type="ECO:0000313" key="2">
    <source>
        <dbReference type="EMBL" id="KUL24344.1"/>
    </source>
</evidence>
<proteinExistence type="predicted"/>
<feature type="compositionally biased region" description="Basic and acidic residues" evidence="1">
    <location>
        <begin position="99"/>
        <end position="112"/>
    </location>
</feature>
<reference evidence="3" key="1">
    <citation type="submission" date="2015-10" db="EMBL/GenBank/DDBJ databases">
        <authorList>
            <person name="Ju K.-S."/>
            <person name="Doroghazi J.R."/>
            <person name="Metcalf W.W."/>
        </authorList>
    </citation>
    <scope>NUCLEOTIDE SEQUENCE [LARGE SCALE GENOMIC DNA]</scope>
    <source>
        <strain evidence="3">NRRL 3151</strain>
    </source>
</reference>
<name>A0A101JCN4_9ACTN</name>
<evidence type="ECO:0000313" key="3">
    <source>
        <dbReference type="Proteomes" id="UP000053923"/>
    </source>
</evidence>
<accession>A0A101JCN4</accession>
<dbReference type="Proteomes" id="UP000053923">
    <property type="component" value="Unassembled WGS sequence"/>
</dbReference>
<organism evidence="2 3">
    <name type="scientific">Streptomyces regalis</name>
    <dbReference type="NCBI Taxonomy" id="68262"/>
    <lineage>
        <taxon>Bacteria</taxon>
        <taxon>Bacillati</taxon>
        <taxon>Actinomycetota</taxon>
        <taxon>Actinomycetes</taxon>
        <taxon>Kitasatosporales</taxon>
        <taxon>Streptomycetaceae</taxon>
        <taxon>Streptomyces</taxon>
    </lineage>
</organism>
<evidence type="ECO:0000256" key="1">
    <source>
        <dbReference type="SAM" id="MobiDB-lite"/>
    </source>
</evidence>
<dbReference type="EMBL" id="LLZG01000377">
    <property type="protein sequence ID" value="KUL24344.1"/>
    <property type="molecule type" value="Genomic_DNA"/>
</dbReference>
<sequence length="112" mass="12865">MDREPVGDGYLVIQVYGVDFRTHRVLVNGEDLPQFDIASQQPGRPVWETWLDPIEEGILRRGRNTIRIMHGSTPQPDNFIVGNVVVHWREEADGSGGDGYDRYRNRDDHGDY</sequence>
<gene>
    <name evidence="2" type="ORF">ADL12_37685</name>
</gene>
<dbReference type="AlphaFoldDB" id="A0A101JCN4"/>
<dbReference type="Pfam" id="PF24108">
    <property type="entry name" value="DUF7383"/>
    <property type="match status" value="1"/>
</dbReference>
<keyword evidence="3" id="KW-1185">Reference proteome</keyword>
<dbReference type="OrthoDB" id="516223at2"/>
<comment type="caution">
    <text evidence="2">The sequence shown here is derived from an EMBL/GenBank/DDBJ whole genome shotgun (WGS) entry which is preliminary data.</text>
</comment>
<dbReference type="InterPro" id="IPR055807">
    <property type="entry name" value="DUF7383"/>
</dbReference>
<protein>
    <submittedName>
        <fullName evidence="2">Uncharacterized protein</fullName>
    </submittedName>
</protein>
<feature type="region of interest" description="Disordered" evidence="1">
    <location>
        <begin position="91"/>
        <end position="112"/>
    </location>
</feature>